<comment type="caution">
    <text evidence="1">The sequence shown here is derived from an EMBL/GenBank/DDBJ whole genome shotgun (WGS) entry which is preliminary data.</text>
</comment>
<dbReference type="EMBL" id="JACRJB010000026">
    <property type="protein sequence ID" value="MBI5129902.1"/>
    <property type="molecule type" value="Genomic_DNA"/>
</dbReference>
<dbReference type="AlphaFoldDB" id="A0A933RZL1"/>
<gene>
    <name evidence="1" type="ORF">HZA66_10705</name>
</gene>
<proteinExistence type="predicted"/>
<evidence type="ECO:0000313" key="2">
    <source>
        <dbReference type="Proteomes" id="UP000782519"/>
    </source>
</evidence>
<evidence type="ECO:0000313" key="1">
    <source>
        <dbReference type="EMBL" id="MBI5129902.1"/>
    </source>
</evidence>
<name>A0A933RZL1_RHOPL</name>
<accession>A0A933RZL1</accession>
<organism evidence="1 2">
    <name type="scientific">Rhodopseudomonas palustris</name>
    <dbReference type="NCBI Taxonomy" id="1076"/>
    <lineage>
        <taxon>Bacteria</taxon>
        <taxon>Pseudomonadati</taxon>
        <taxon>Pseudomonadota</taxon>
        <taxon>Alphaproteobacteria</taxon>
        <taxon>Hyphomicrobiales</taxon>
        <taxon>Nitrobacteraceae</taxon>
        <taxon>Rhodopseudomonas</taxon>
    </lineage>
</organism>
<protein>
    <submittedName>
        <fullName evidence="1">Uncharacterized protein</fullName>
    </submittedName>
</protein>
<reference evidence="1" key="1">
    <citation type="submission" date="2020-07" db="EMBL/GenBank/DDBJ databases">
        <title>Huge and variable diversity of episymbiotic CPR bacteria and DPANN archaea in groundwater ecosystems.</title>
        <authorList>
            <person name="He C.Y."/>
            <person name="Keren R."/>
            <person name="Whittaker M."/>
            <person name="Farag I.F."/>
            <person name="Doudna J."/>
            <person name="Cate J.H.D."/>
            <person name="Banfield J.F."/>
        </authorList>
    </citation>
    <scope>NUCLEOTIDE SEQUENCE</scope>
    <source>
        <strain evidence="1">NC_groundwater_1818_Pr3_B-0.1um_66_35</strain>
    </source>
</reference>
<dbReference type="Proteomes" id="UP000782519">
    <property type="component" value="Unassembled WGS sequence"/>
</dbReference>
<sequence length="89" mass="9849">MIAASSGASFAATPWINATQNAQGHRIFHGVQSGRLTYHETKSLLKGQAHVQRLETQAKADGVVTPLERARIRTAQSVQSVRIFWKKHN</sequence>